<evidence type="ECO:0000256" key="3">
    <source>
        <dbReference type="ARBA" id="ARBA00022989"/>
    </source>
</evidence>
<evidence type="ECO:0000256" key="1">
    <source>
        <dbReference type="ARBA" id="ARBA00004141"/>
    </source>
</evidence>
<evidence type="ECO:0000256" key="4">
    <source>
        <dbReference type="ARBA" id="ARBA00023136"/>
    </source>
</evidence>
<dbReference type="Gene3D" id="1.20.1250.20">
    <property type="entry name" value="MFS general substrate transporter like domains"/>
    <property type="match status" value="1"/>
</dbReference>
<dbReference type="InterPro" id="IPR011701">
    <property type="entry name" value="MFS"/>
</dbReference>
<dbReference type="GO" id="GO:0016020">
    <property type="term" value="C:membrane"/>
    <property type="evidence" value="ECO:0007669"/>
    <property type="project" value="UniProtKB-SubCell"/>
</dbReference>
<evidence type="ECO:0000256" key="5">
    <source>
        <dbReference type="SAM" id="Phobius"/>
    </source>
</evidence>
<keyword evidence="3 5" id="KW-1133">Transmembrane helix</keyword>
<gene>
    <name evidence="7" type="ORF">S01H1_37301</name>
</gene>
<feature type="domain" description="Major facilitator superfamily (MFS) profile" evidence="6">
    <location>
        <begin position="65"/>
        <end position="184"/>
    </location>
</feature>
<evidence type="ECO:0000259" key="6">
    <source>
        <dbReference type="PROSITE" id="PS50850"/>
    </source>
</evidence>
<keyword evidence="2 5" id="KW-0812">Transmembrane</keyword>
<reference evidence="7" key="1">
    <citation type="journal article" date="2014" name="Front. Microbiol.">
        <title>High frequency of phylogenetically diverse reductive dehalogenase-homologous genes in deep subseafloor sedimentary metagenomes.</title>
        <authorList>
            <person name="Kawai M."/>
            <person name="Futagami T."/>
            <person name="Toyoda A."/>
            <person name="Takaki Y."/>
            <person name="Nishi S."/>
            <person name="Hori S."/>
            <person name="Arai W."/>
            <person name="Tsubouchi T."/>
            <person name="Morono Y."/>
            <person name="Uchiyama I."/>
            <person name="Ito T."/>
            <person name="Fujiyama A."/>
            <person name="Inagaki F."/>
            <person name="Takami H."/>
        </authorList>
    </citation>
    <scope>NUCLEOTIDE SEQUENCE</scope>
    <source>
        <strain evidence="7">Expedition CK06-06</strain>
    </source>
</reference>
<dbReference type="InterPro" id="IPR020846">
    <property type="entry name" value="MFS_dom"/>
</dbReference>
<feature type="transmembrane region" description="Helical" evidence="5">
    <location>
        <begin position="103"/>
        <end position="122"/>
    </location>
</feature>
<feature type="transmembrane region" description="Helical" evidence="5">
    <location>
        <begin position="157"/>
        <end position="178"/>
    </location>
</feature>
<evidence type="ECO:0000256" key="2">
    <source>
        <dbReference type="ARBA" id="ARBA00022692"/>
    </source>
</evidence>
<dbReference type="PANTHER" id="PTHR23528:SF1">
    <property type="entry name" value="MAJOR FACILITATOR SUPERFAMILY (MFS) PROFILE DOMAIN-CONTAINING PROTEIN"/>
    <property type="match status" value="1"/>
</dbReference>
<organism evidence="7">
    <name type="scientific">marine sediment metagenome</name>
    <dbReference type="NCBI Taxonomy" id="412755"/>
    <lineage>
        <taxon>unclassified sequences</taxon>
        <taxon>metagenomes</taxon>
        <taxon>ecological metagenomes</taxon>
    </lineage>
</organism>
<keyword evidence="4 5" id="KW-0472">Membrane</keyword>
<sequence>MDNYSTGKGISWLWLSLGALAIVLLGAMIATVVMVKERPGTGGSKLPLLPTLYRTFKIDVKANRDFVWFLVSRLLILMAFNAFQKFALYFLMDVVGITSPATVTANLLIVVGVCMAATVYSAGRLSDKVGRKPIIVSSGFLGALGIMLLFFSTSYEYIMLCGALLGISFGAFMSTNWAKGEFRP</sequence>
<feature type="transmembrane region" description="Helical" evidence="5">
    <location>
        <begin position="134"/>
        <end position="151"/>
    </location>
</feature>
<feature type="transmembrane region" description="Helical" evidence="5">
    <location>
        <begin position="12"/>
        <end position="35"/>
    </location>
</feature>
<comment type="caution">
    <text evidence="7">The sequence shown here is derived from an EMBL/GenBank/DDBJ whole genome shotgun (WGS) entry which is preliminary data.</text>
</comment>
<feature type="transmembrane region" description="Helical" evidence="5">
    <location>
        <begin position="66"/>
        <end position="83"/>
    </location>
</feature>
<dbReference type="InterPro" id="IPR036259">
    <property type="entry name" value="MFS_trans_sf"/>
</dbReference>
<accession>X0UZZ2</accession>
<dbReference type="EMBL" id="BARS01023428">
    <property type="protein sequence ID" value="GAG11409.1"/>
    <property type="molecule type" value="Genomic_DNA"/>
</dbReference>
<comment type="subcellular location">
    <subcellularLocation>
        <location evidence="1">Membrane</location>
        <topology evidence="1">Multi-pass membrane protein</topology>
    </subcellularLocation>
</comment>
<name>X0UZZ2_9ZZZZ</name>
<dbReference type="PROSITE" id="PS50850">
    <property type="entry name" value="MFS"/>
    <property type="match status" value="1"/>
</dbReference>
<dbReference type="InterPro" id="IPR005829">
    <property type="entry name" value="Sugar_transporter_CS"/>
</dbReference>
<dbReference type="GO" id="GO:0022857">
    <property type="term" value="F:transmembrane transporter activity"/>
    <property type="evidence" value="ECO:0007669"/>
    <property type="project" value="InterPro"/>
</dbReference>
<feature type="non-terminal residue" evidence="7">
    <location>
        <position position="184"/>
    </location>
</feature>
<dbReference type="SUPFAM" id="SSF103473">
    <property type="entry name" value="MFS general substrate transporter"/>
    <property type="match status" value="1"/>
</dbReference>
<dbReference type="AlphaFoldDB" id="X0UZZ2"/>
<protein>
    <recommendedName>
        <fullName evidence="6">Major facilitator superfamily (MFS) profile domain-containing protein</fullName>
    </recommendedName>
</protein>
<dbReference type="Pfam" id="PF07690">
    <property type="entry name" value="MFS_1"/>
    <property type="match status" value="1"/>
</dbReference>
<proteinExistence type="predicted"/>
<dbReference type="PROSITE" id="PS00216">
    <property type="entry name" value="SUGAR_TRANSPORT_1"/>
    <property type="match status" value="1"/>
</dbReference>
<dbReference type="PANTHER" id="PTHR23528">
    <property type="match status" value="1"/>
</dbReference>
<evidence type="ECO:0000313" key="7">
    <source>
        <dbReference type="EMBL" id="GAG11409.1"/>
    </source>
</evidence>